<dbReference type="EMBL" id="CAMGYJ010000008">
    <property type="protein sequence ID" value="CAI0453480.1"/>
    <property type="molecule type" value="Genomic_DNA"/>
</dbReference>
<dbReference type="PANTHER" id="PTHR11017:SF479">
    <property type="entry name" value="DISEASE RESISTANCE PROTEIN (TIR-NBS-LRR CLASS) FAMILY"/>
    <property type="match status" value="1"/>
</dbReference>
<organism evidence="1 2">
    <name type="scientific">Linum tenue</name>
    <dbReference type="NCBI Taxonomy" id="586396"/>
    <lineage>
        <taxon>Eukaryota</taxon>
        <taxon>Viridiplantae</taxon>
        <taxon>Streptophyta</taxon>
        <taxon>Embryophyta</taxon>
        <taxon>Tracheophyta</taxon>
        <taxon>Spermatophyta</taxon>
        <taxon>Magnoliopsida</taxon>
        <taxon>eudicotyledons</taxon>
        <taxon>Gunneridae</taxon>
        <taxon>Pentapetalae</taxon>
        <taxon>rosids</taxon>
        <taxon>fabids</taxon>
        <taxon>Malpighiales</taxon>
        <taxon>Linaceae</taxon>
        <taxon>Linum</taxon>
    </lineage>
</organism>
<dbReference type="Gene3D" id="3.80.10.10">
    <property type="entry name" value="Ribonuclease Inhibitor"/>
    <property type="match status" value="2"/>
</dbReference>
<gene>
    <name evidence="1" type="ORF">LITE_LOCUS31610</name>
</gene>
<reference evidence="1" key="1">
    <citation type="submission" date="2022-08" db="EMBL/GenBank/DDBJ databases">
        <authorList>
            <person name="Gutierrez-Valencia J."/>
        </authorList>
    </citation>
    <scope>NUCLEOTIDE SEQUENCE</scope>
</reference>
<evidence type="ECO:0000313" key="2">
    <source>
        <dbReference type="Proteomes" id="UP001154282"/>
    </source>
</evidence>
<protein>
    <submittedName>
        <fullName evidence="1">Uncharacterized protein</fullName>
    </submittedName>
</protein>
<comment type="caution">
    <text evidence="1">The sequence shown here is derived from an EMBL/GenBank/DDBJ whole genome shotgun (WGS) entry which is preliminary data.</text>
</comment>
<dbReference type="AlphaFoldDB" id="A0AAV0N4U8"/>
<proteinExistence type="predicted"/>
<name>A0AAV0N4U8_9ROSI</name>
<dbReference type="InterPro" id="IPR044974">
    <property type="entry name" value="Disease_R_plants"/>
</dbReference>
<dbReference type="GO" id="GO:0006952">
    <property type="term" value="P:defense response"/>
    <property type="evidence" value="ECO:0007669"/>
    <property type="project" value="InterPro"/>
</dbReference>
<keyword evidence="2" id="KW-1185">Reference proteome</keyword>
<dbReference type="InterPro" id="IPR032675">
    <property type="entry name" value="LRR_dom_sf"/>
</dbReference>
<evidence type="ECO:0000313" key="1">
    <source>
        <dbReference type="EMBL" id="CAI0453480.1"/>
    </source>
</evidence>
<sequence>MHLGSDAFLGMDRLRFLKFSNNARTCKIHLSKSGLDSLPHELRMLWWDGFPSSSLPSNFSPNSLVELCIRHSPLAQCWDGVQDFVNLRWFDLSYCANLIIVPDLSKATHLESLKLTGCKTIVELPSFVEYLDKLTLLDLGACENLEILPPKLDSKHLKHVILYDCRKINQCPEFTSNWDTLDLRGTPITTLPVAIHKLKEARKLSLHGESITSLPDGFSASIKEFRLCHTAIQKILPSDHRDFLLPRISRLELVGSSNLATLSKSLWKMVTKELLIMDSQMLKTIPEISVVDSSLKVLVVEDCRAFRRLPSSIGNLKSLELYLLGCESLRSLPELPLNVKLLVASNCKSLQTVSSNNFSKLHFLNLNLVGCLQLDRKLLRRMLAKLPLQDVSQRTQVCTYIYI</sequence>
<accession>A0AAV0N4U8</accession>
<dbReference type="Proteomes" id="UP001154282">
    <property type="component" value="Unassembled WGS sequence"/>
</dbReference>
<dbReference type="PANTHER" id="PTHR11017">
    <property type="entry name" value="LEUCINE-RICH REPEAT-CONTAINING PROTEIN"/>
    <property type="match status" value="1"/>
</dbReference>
<dbReference type="SUPFAM" id="SSF52058">
    <property type="entry name" value="L domain-like"/>
    <property type="match status" value="1"/>
</dbReference>